<dbReference type="PANTHER" id="PTHR12702">
    <property type="entry name" value="SEC15"/>
    <property type="match status" value="1"/>
</dbReference>
<dbReference type="Gene3D" id="1.10.357.30">
    <property type="entry name" value="Exocyst complex subunit Sec15 C-terminal domain, N-terminal subdomain"/>
    <property type="match status" value="1"/>
</dbReference>
<dbReference type="GO" id="GO:0090522">
    <property type="term" value="P:vesicle tethering involved in exocytosis"/>
    <property type="evidence" value="ECO:0007669"/>
    <property type="project" value="UniProtKB-UniRule"/>
</dbReference>
<evidence type="ECO:0000256" key="4">
    <source>
        <dbReference type="ARBA" id="ARBA00023054"/>
    </source>
</evidence>
<dbReference type="InterPro" id="IPR007225">
    <property type="entry name" value="EXOC6/Sec15"/>
</dbReference>
<keyword evidence="9" id="KW-1185">Reference proteome</keyword>
<keyword evidence="3 5" id="KW-0268">Exocytosis</keyword>
<keyword evidence="2 5" id="KW-0813">Transport</keyword>
<keyword evidence="4" id="KW-0175">Coiled coil</keyword>
<dbReference type="InterPro" id="IPR046361">
    <property type="entry name" value="EXOC6/Sec15_C"/>
</dbReference>
<sequence length="772" mass="87816">MPSAVDPRDDLWVAIKQISQSSSDTDYIEQLVPIMKDARHTSQLLQAFDQYSNNREAEIERICSANHQEFIGSVDSLLKVRSGTVDITDEILTLQASIQESAEKLHAQKQALKESRNVRQNINEANAALNDCLEVLRLANTVYELLKEKNYYASLRALDELQTIHLKGISRYKLAGLIDKSVPVAREQIREAVKADLSTWLYQIREQSQLLGEVSFYYTDVRLTRNQERAKVDPRFAKFKLNSATELVADETDEFDVLNNEEAGVETDFTPLFEAIHIYDTLGKREQFKAEYAEDRKQQKDLILPQTLNLLDEECGELSSLLESIAGFAIIEKATAARTINLRSQSDIHELWDAMCARAIQLITKSLPQLENDEILLKIKGRVALFMLTMEKWGYSVSTMKDLLLTLFSKYSELLKKRFSEDFTEIVSTDDYMPMTLNSLEEYDKVITVSWYTPEKSREELTFPCVLPFSQMYPLCCIDVRNFLNQIYLFSDDYFQKSSIIDETLRTALDDLLCNEVCQSLVDRLASQYPGQIVQILTNVEHFETACHELEALLFEARSSPSATGPVTLHATEKFRAAKKQASDRIFEVVNSKIDQLVETAEYDWMASKPVSEPSEYMREMTRWLSDISNSVLLALPEEVKGFVYFDALSHAKDAILALPLDDSVKRITPAAVTALEIDTQYLANFVEGLGDPLLLDNLDELTQTVALMGTDDVMEYFDVAQRNKKYGKVDPLRGQMLIGKVQEGAQIANQSPTKPPERERFGTLGSRFRFG</sequence>
<evidence type="ECO:0000259" key="7">
    <source>
        <dbReference type="Pfam" id="PF20651"/>
    </source>
</evidence>
<comment type="function">
    <text evidence="5">Component of the exocyst complex involved in the docking of exocytic vesicles with fusion sites on the plasma membrane.</text>
</comment>
<comment type="similarity">
    <text evidence="1 5">Belongs to the SEC15 family.</text>
</comment>
<dbReference type="InterPro" id="IPR042044">
    <property type="entry name" value="EXOC6PINT-1/Sec15/Tip20_C_dom2"/>
</dbReference>
<evidence type="ECO:0000256" key="3">
    <source>
        <dbReference type="ARBA" id="ARBA00022483"/>
    </source>
</evidence>
<feature type="domain" description="Exocyst complex subunit EXOC6/Sec15 C-terminal" evidence="6">
    <location>
        <begin position="400"/>
        <end position="741"/>
    </location>
</feature>
<name>A0A6A5VME5_9PLEO</name>
<protein>
    <recommendedName>
        <fullName evidence="5">Exocyst complex component SEC15</fullName>
    </recommendedName>
</protein>
<organism evidence="8 9">
    <name type="scientific">Bimuria novae-zelandiae CBS 107.79</name>
    <dbReference type="NCBI Taxonomy" id="1447943"/>
    <lineage>
        <taxon>Eukaryota</taxon>
        <taxon>Fungi</taxon>
        <taxon>Dikarya</taxon>
        <taxon>Ascomycota</taxon>
        <taxon>Pezizomycotina</taxon>
        <taxon>Dothideomycetes</taxon>
        <taxon>Pleosporomycetidae</taxon>
        <taxon>Pleosporales</taxon>
        <taxon>Massarineae</taxon>
        <taxon>Didymosphaeriaceae</taxon>
        <taxon>Bimuria</taxon>
    </lineage>
</organism>
<gene>
    <name evidence="8" type="ORF">BU23DRAFT_504969</name>
</gene>
<proteinExistence type="inferred from homology"/>
<evidence type="ECO:0000259" key="6">
    <source>
        <dbReference type="Pfam" id="PF04091"/>
    </source>
</evidence>
<dbReference type="FunFam" id="1.10.357.30:FF:000004">
    <property type="entry name" value="Exocyst complex component SEC15"/>
    <property type="match status" value="1"/>
</dbReference>
<dbReference type="AlphaFoldDB" id="A0A6A5VME5"/>
<dbReference type="Gene3D" id="1.20.58.670">
    <property type="entry name" value="Dsl1p vesicle tethering complex, Tip20p subunit, domain D"/>
    <property type="match status" value="1"/>
</dbReference>
<dbReference type="Pfam" id="PF04091">
    <property type="entry name" value="Sec15_C"/>
    <property type="match status" value="1"/>
</dbReference>
<dbReference type="Pfam" id="PF20651">
    <property type="entry name" value="EXOC6_Sec15_N"/>
    <property type="match status" value="1"/>
</dbReference>
<dbReference type="Proteomes" id="UP000800036">
    <property type="component" value="Unassembled WGS sequence"/>
</dbReference>
<dbReference type="GO" id="GO:0006893">
    <property type="term" value="P:Golgi to plasma membrane transport"/>
    <property type="evidence" value="ECO:0007669"/>
    <property type="project" value="TreeGrafter"/>
</dbReference>
<accession>A0A6A5VME5</accession>
<evidence type="ECO:0000256" key="1">
    <source>
        <dbReference type="ARBA" id="ARBA00007944"/>
    </source>
</evidence>
<dbReference type="EMBL" id="ML976674">
    <property type="protein sequence ID" value="KAF1974547.1"/>
    <property type="molecule type" value="Genomic_DNA"/>
</dbReference>
<evidence type="ECO:0000313" key="9">
    <source>
        <dbReference type="Proteomes" id="UP000800036"/>
    </source>
</evidence>
<evidence type="ECO:0000313" key="8">
    <source>
        <dbReference type="EMBL" id="KAF1974547.1"/>
    </source>
</evidence>
<dbReference type="PANTHER" id="PTHR12702:SF0">
    <property type="entry name" value="EXOCYST COMPLEX COMPONENT 6"/>
    <property type="match status" value="1"/>
</dbReference>
<feature type="domain" description="Exocyst complex component EXOC6/Sec15 N-terminal" evidence="7">
    <location>
        <begin position="49"/>
        <end position="216"/>
    </location>
</feature>
<dbReference type="GO" id="GO:0000145">
    <property type="term" value="C:exocyst"/>
    <property type="evidence" value="ECO:0007669"/>
    <property type="project" value="UniProtKB-UniRule"/>
</dbReference>
<dbReference type="GO" id="GO:0006886">
    <property type="term" value="P:intracellular protein transport"/>
    <property type="evidence" value="ECO:0007669"/>
    <property type="project" value="InterPro"/>
</dbReference>
<dbReference type="OrthoDB" id="10267033at2759"/>
<dbReference type="InterPro" id="IPR042045">
    <property type="entry name" value="EXOC6/Sec15_C_dom1"/>
</dbReference>
<reference evidence="8" key="1">
    <citation type="journal article" date="2020" name="Stud. Mycol.">
        <title>101 Dothideomycetes genomes: a test case for predicting lifestyles and emergence of pathogens.</title>
        <authorList>
            <person name="Haridas S."/>
            <person name="Albert R."/>
            <person name="Binder M."/>
            <person name="Bloem J."/>
            <person name="Labutti K."/>
            <person name="Salamov A."/>
            <person name="Andreopoulos B."/>
            <person name="Baker S."/>
            <person name="Barry K."/>
            <person name="Bills G."/>
            <person name="Bluhm B."/>
            <person name="Cannon C."/>
            <person name="Castanera R."/>
            <person name="Culley D."/>
            <person name="Daum C."/>
            <person name="Ezra D."/>
            <person name="Gonzalez J."/>
            <person name="Henrissat B."/>
            <person name="Kuo A."/>
            <person name="Liang C."/>
            <person name="Lipzen A."/>
            <person name="Lutzoni F."/>
            <person name="Magnuson J."/>
            <person name="Mondo S."/>
            <person name="Nolan M."/>
            <person name="Ohm R."/>
            <person name="Pangilinan J."/>
            <person name="Park H.-J."/>
            <person name="Ramirez L."/>
            <person name="Alfaro M."/>
            <person name="Sun H."/>
            <person name="Tritt A."/>
            <person name="Yoshinaga Y."/>
            <person name="Zwiers L.-H."/>
            <person name="Turgeon B."/>
            <person name="Goodwin S."/>
            <person name="Spatafora J."/>
            <person name="Crous P."/>
            <person name="Grigoriev I."/>
        </authorList>
    </citation>
    <scope>NUCLEOTIDE SEQUENCE</scope>
    <source>
        <strain evidence="8">CBS 107.79</strain>
    </source>
</reference>
<dbReference type="GO" id="GO:0016020">
    <property type="term" value="C:membrane"/>
    <property type="evidence" value="ECO:0007669"/>
    <property type="project" value="TreeGrafter"/>
</dbReference>
<dbReference type="InterPro" id="IPR048359">
    <property type="entry name" value="EXOC6_Sec15_N"/>
</dbReference>
<dbReference type="PIRSF" id="PIRSF025007">
    <property type="entry name" value="Sec15"/>
    <property type="match status" value="1"/>
</dbReference>
<evidence type="ECO:0000256" key="5">
    <source>
        <dbReference type="PIRNR" id="PIRNR025007"/>
    </source>
</evidence>
<evidence type="ECO:0000256" key="2">
    <source>
        <dbReference type="ARBA" id="ARBA00022448"/>
    </source>
</evidence>